<dbReference type="GO" id="GO:0020037">
    <property type="term" value="F:heme binding"/>
    <property type="evidence" value="ECO:0007669"/>
    <property type="project" value="InterPro"/>
</dbReference>
<evidence type="ECO:0000256" key="5">
    <source>
        <dbReference type="SAM" id="SignalP"/>
    </source>
</evidence>
<dbReference type="RefSeq" id="WP_081560880.1">
    <property type="nucleotide sequence ID" value="NZ_JAODCL010000002.1"/>
</dbReference>
<evidence type="ECO:0000256" key="1">
    <source>
        <dbReference type="ARBA" id="ARBA00022617"/>
    </source>
</evidence>
<evidence type="ECO:0000256" key="2">
    <source>
        <dbReference type="ARBA" id="ARBA00022723"/>
    </source>
</evidence>
<evidence type="ECO:0000259" key="6">
    <source>
        <dbReference type="PROSITE" id="PS51007"/>
    </source>
</evidence>
<organism evidence="7 8">
    <name type="scientific">Aliarcobacter cryaerophilus</name>
    <dbReference type="NCBI Taxonomy" id="28198"/>
    <lineage>
        <taxon>Bacteria</taxon>
        <taxon>Pseudomonadati</taxon>
        <taxon>Campylobacterota</taxon>
        <taxon>Epsilonproteobacteria</taxon>
        <taxon>Campylobacterales</taxon>
        <taxon>Arcobacteraceae</taxon>
        <taxon>Aliarcobacter</taxon>
    </lineage>
</organism>
<comment type="caution">
    <text evidence="7">The sequence shown here is derived from an EMBL/GenBank/DDBJ whole genome shotgun (WGS) entry which is preliminary data.</text>
</comment>
<dbReference type="Proteomes" id="UP000192599">
    <property type="component" value="Unassembled WGS sequence"/>
</dbReference>
<accession>A0A1V9VAA1</accession>
<feature type="domain" description="Cytochrome c" evidence="6">
    <location>
        <begin position="40"/>
        <end position="133"/>
    </location>
</feature>
<evidence type="ECO:0000313" key="8">
    <source>
        <dbReference type="Proteomes" id="UP000192599"/>
    </source>
</evidence>
<keyword evidence="2 4" id="KW-0479">Metal-binding</keyword>
<name>A0A1V9VAA1_9BACT</name>
<dbReference type="EMBL" id="LNTC01000124">
    <property type="protein sequence ID" value="OQR41017.1"/>
    <property type="molecule type" value="Genomic_DNA"/>
</dbReference>
<dbReference type="InterPro" id="IPR009056">
    <property type="entry name" value="Cyt_c-like_dom"/>
</dbReference>
<keyword evidence="5" id="KW-0732">Signal</keyword>
<dbReference type="Gene3D" id="1.10.760.10">
    <property type="entry name" value="Cytochrome c-like domain"/>
    <property type="match status" value="1"/>
</dbReference>
<evidence type="ECO:0000313" key="7">
    <source>
        <dbReference type="EMBL" id="OQR41017.1"/>
    </source>
</evidence>
<reference evidence="7 8" key="1">
    <citation type="submission" date="2017-04" db="EMBL/GenBank/DDBJ databases">
        <title>Accumulation and expression of multiple antibiotic resistance genes in Arcobacter cryaerophilus that thrives in sewage.</title>
        <authorList>
            <person name="Millar J.A."/>
            <person name="Raghavan R."/>
        </authorList>
    </citation>
    <scope>NUCLEOTIDE SEQUENCE [LARGE SCALE GENOMIC DNA]</scope>
    <source>
        <strain evidence="7 8">AZT-1</strain>
    </source>
</reference>
<dbReference type="SUPFAM" id="SSF46626">
    <property type="entry name" value="Cytochrome c"/>
    <property type="match status" value="1"/>
</dbReference>
<protein>
    <recommendedName>
        <fullName evidence="6">Cytochrome c domain-containing protein</fullName>
    </recommendedName>
</protein>
<sequence>MKAFLIATLLATLSFSATVDDFLESLKQEVLKTDSSFKGFDYKRGEDIFLSKHVGKKGELISCASCHGTDLNKSNQNYFTGKTIDALSPKVNPKRFTDKTEIEKWLKRNFNDVYNREGTPLEKGDVITYIINK</sequence>
<dbReference type="GO" id="GO:0009055">
    <property type="term" value="F:electron transfer activity"/>
    <property type="evidence" value="ECO:0007669"/>
    <property type="project" value="InterPro"/>
</dbReference>
<evidence type="ECO:0000256" key="4">
    <source>
        <dbReference type="PROSITE-ProRule" id="PRU00433"/>
    </source>
</evidence>
<feature type="chain" id="PRO_5012325405" description="Cytochrome c domain-containing protein" evidence="5">
    <location>
        <begin position="20"/>
        <end position="133"/>
    </location>
</feature>
<dbReference type="PROSITE" id="PS51007">
    <property type="entry name" value="CYTC"/>
    <property type="match status" value="1"/>
</dbReference>
<keyword evidence="1 4" id="KW-0349">Heme</keyword>
<dbReference type="Pfam" id="PF09086">
    <property type="entry name" value="DUF1924"/>
    <property type="match status" value="1"/>
</dbReference>
<evidence type="ECO:0000256" key="3">
    <source>
        <dbReference type="ARBA" id="ARBA00023004"/>
    </source>
</evidence>
<proteinExistence type="predicted"/>
<dbReference type="InterPro" id="IPR036909">
    <property type="entry name" value="Cyt_c-like_dom_sf"/>
</dbReference>
<keyword evidence="3 4" id="KW-0408">Iron</keyword>
<gene>
    <name evidence="7" type="ORF">AS859_08210</name>
</gene>
<dbReference type="InterPro" id="IPR015170">
    <property type="entry name" value="DUF1924_SHP"/>
</dbReference>
<dbReference type="GO" id="GO:0046872">
    <property type="term" value="F:metal ion binding"/>
    <property type="evidence" value="ECO:0007669"/>
    <property type="project" value="UniProtKB-KW"/>
</dbReference>
<feature type="signal peptide" evidence="5">
    <location>
        <begin position="1"/>
        <end position="19"/>
    </location>
</feature>
<dbReference type="AlphaFoldDB" id="A0A1V9VAA1"/>